<dbReference type="SUPFAM" id="SSF52047">
    <property type="entry name" value="RNI-like"/>
    <property type="match status" value="1"/>
</dbReference>
<dbReference type="Proteomes" id="UP000789375">
    <property type="component" value="Unassembled WGS sequence"/>
</dbReference>
<evidence type="ECO:0000313" key="2">
    <source>
        <dbReference type="Proteomes" id="UP000789375"/>
    </source>
</evidence>
<organism evidence="1 2">
    <name type="scientific">Funneliformis mosseae</name>
    <name type="common">Endomycorrhizal fungus</name>
    <name type="synonym">Glomus mosseae</name>
    <dbReference type="NCBI Taxonomy" id="27381"/>
    <lineage>
        <taxon>Eukaryota</taxon>
        <taxon>Fungi</taxon>
        <taxon>Fungi incertae sedis</taxon>
        <taxon>Mucoromycota</taxon>
        <taxon>Glomeromycotina</taxon>
        <taxon>Glomeromycetes</taxon>
        <taxon>Glomerales</taxon>
        <taxon>Glomeraceae</taxon>
        <taxon>Funneliformis</taxon>
    </lineage>
</organism>
<name>A0A9N8WG38_FUNMO</name>
<gene>
    <name evidence="1" type="ORF">FMOSSE_LOCUS3054</name>
</gene>
<sequence>MKAHNFTIKPNKQCRHTLTKFNDISMKDSLASKLTYDCLEEICKHLKNDKASLFSCILLNRSWCKMAIPVLWSRPFENPMYGNNLNIFWIYISCLSMNEKQRLESKGIRLSKPSQRPLFDYPKYLRGFDCLNFQIAINQWVGKTGLHFNTNNVMDKLSPTELKSKTELCNQILGPFLLSHSKNLRHLKYDHDSTGISNILTAYSSNEFFQMFIKLETLELKDTIFHENWVSRAERISQFASKLSLCNRKLQNISIALEIGMKKQIQPKYCRSILELIKSQNHLRTLEICEFWNSSCSNLFFDALKSQSNSLTYLSLTRLSQYHLLLPVLLQCKNLVTLEFWTIKEQDERDLDFAGLTCSKRQLSIKKFICYDHGDDPDFLTLVRGIIIRMANKNLRELKFQNVTVELLDLIQIYTSNISNLYLTIDYSTLLHLLPILSSLRNLESLYLFEYKKISLTFELIVHMAKSIPKSLSYLDITFHLTPVMLKILLENCPARLNVLVLHIDGMDDKYLKVLIEYAQRYQSLDTFKFDGDKIKFSYEMYNKAESVISVIRNFRTFTLK</sequence>
<dbReference type="EMBL" id="CAJVPP010000429">
    <property type="protein sequence ID" value="CAG8481627.1"/>
    <property type="molecule type" value="Genomic_DNA"/>
</dbReference>
<reference evidence="1" key="1">
    <citation type="submission" date="2021-06" db="EMBL/GenBank/DDBJ databases">
        <authorList>
            <person name="Kallberg Y."/>
            <person name="Tangrot J."/>
            <person name="Rosling A."/>
        </authorList>
    </citation>
    <scope>NUCLEOTIDE SEQUENCE</scope>
    <source>
        <strain evidence="1">87-6 pot B 2015</strain>
    </source>
</reference>
<keyword evidence="2" id="KW-1185">Reference proteome</keyword>
<dbReference type="InterPro" id="IPR032675">
    <property type="entry name" value="LRR_dom_sf"/>
</dbReference>
<accession>A0A9N8WG38</accession>
<comment type="caution">
    <text evidence="1">The sequence shown here is derived from an EMBL/GenBank/DDBJ whole genome shotgun (WGS) entry which is preliminary data.</text>
</comment>
<evidence type="ECO:0000313" key="1">
    <source>
        <dbReference type="EMBL" id="CAG8481627.1"/>
    </source>
</evidence>
<dbReference type="AlphaFoldDB" id="A0A9N8WG38"/>
<proteinExistence type="predicted"/>
<dbReference type="Gene3D" id="3.80.10.10">
    <property type="entry name" value="Ribonuclease Inhibitor"/>
    <property type="match status" value="1"/>
</dbReference>
<protein>
    <submittedName>
        <fullName evidence="1">2395_t:CDS:1</fullName>
    </submittedName>
</protein>